<dbReference type="AlphaFoldDB" id="A0A5C6C391"/>
<evidence type="ECO:0000313" key="2">
    <source>
        <dbReference type="Proteomes" id="UP000319908"/>
    </source>
</evidence>
<dbReference type="RefSeq" id="WP_302117412.1">
    <property type="nucleotide sequence ID" value="NZ_SJPU01000001.1"/>
</dbReference>
<evidence type="ECO:0000313" key="1">
    <source>
        <dbReference type="EMBL" id="TWU18598.1"/>
    </source>
</evidence>
<name>A0A5C6C391_9BACT</name>
<organism evidence="1 2">
    <name type="scientific">Allorhodopirellula heiligendammensis</name>
    <dbReference type="NCBI Taxonomy" id="2714739"/>
    <lineage>
        <taxon>Bacteria</taxon>
        <taxon>Pseudomonadati</taxon>
        <taxon>Planctomycetota</taxon>
        <taxon>Planctomycetia</taxon>
        <taxon>Pirellulales</taxon>
        <taxon>Pirellulaceae</taxon>
        <taxon>Allorhodopirellula</taxon>
    </lineage>
</organism>
<dbReference type="Proteomes" id="UP000319908">
    <property type="component" value="Unassembled WGS sequence"/>
</dbReference>
<gene>
    <name evidence="1" type="ORF">Poly21_07620</name>
</gene>
<protein>
    <submittedName>
        <fullName evidence="1">Uncharacterized protein</fullName>
    </submittedName>
</protein>
<reference evidence="1 2" key="1">
    <citation type="journal article" date="2020" name="Antonie Van Leeuwenhoek">
        <title>Rhodopirellula heiligendammensis sp. nov., Rhodopirellula pilleata sp. nov., and Rhodopirellula solitaria sp. nov. isolated from natural or artificial marine surfaces in Northern Germany and California, USA, and emended description of the genus Rhodopirellula.</title>
        <authorList>
            <person name="Kallscheuer N."/>
            <person name="Wiegand S."/>
            <person name="Jogler M."/>
            <person name="Boedeker C."/>
            <person name="Peeters S.H."/>
            <person name="Rast P."/>
            <person name="Heuer A."/>
            <person name="Jetten M.S.M."/>
            <person name="Rohde M."/>
            <person name="Jogler C."/>
        </authorList>
    </citation>
    <scope>NUCLEOTIDE SEQUENCE [LARGE SCALE GENOMIC DNA]</scope>
    <source>
        <strain evidence="1 2">Poly21</strain>
    </source>
</reference>
<keyword evidence="2" id="KW-1185">Reference proteome</keyword>
<comment type="caution">
    <text evidence="1">The sequence shown here is derived from an EMBL/GenBank/DDBJ whole genome shotgun (WGS) entry which is preliminary data.</text>
</comment>
<proteinExistence type="predicted"/>
<sequence length="126" mass="14368">MVEGSRFTLGLDLDGCITEAPEFFSAWTHSWPGKVIVITYRRDRAKAIADLNERNIRYDEVVLVDRMDAKAEVIAEHGVTLYVDDQPEMLKNVPAGVNVMLFRNEGNFDFADQRWMLSQETGKLVC</sequence>
<dbReference type="EMBL" id="SJPU01000001">
    <property type="protein sequence ID" value="TWU18598.1"/>
    <property type="molecule type" value="Genomic_DNA"/>
</dbReference>
<accession>A0A5C6C391</accession>